<proteinExistence type="predicted"/>
<organism evidence="1 2">
    <name type="scientific">Prorocentrum cordatum</name>
    <dbReference type="NCBI Taxonomy" id="2364126"/>
    <lineage>
        <taxon>Eukaryota</taxon>
        <taxon>Sar</taxon>
        <taxon>Alveolata</taxon>
        <taxon>Dinophyceae</taxon>
        <taxon>Prorocentrales</taxon>
        <taxon>Prorocentraceae</taxon>
        <taxon>Prorocentrum</taxon>
    </lineage>
</organism>
<reference evidence="1" key="1">
    <citation type="submission" date="2023-10" db="EMBL/GenBank/DDBJ databases">
        <authorList>
            <person name="Chen Y."/>
            <person name="Shah S."/>
            <person name="Dougan E. K."/>
            <person name="Thang M."/>
            <person name="Chan C."/>
        </authorList>
    </citation>
    <scope>NUCLEOTIDE SEQUENCE [LARGE SCALE GENOMIC DNA]</scope>
</reference>
<accession>A0ABN9WLH6</accession>
<gene>
    <name evidence="1" type="ORF">PCOR1329_LOCUS68494</name>
</gene>
<protein>
    <submittedName>
        <fullName evidence="1">Uncharacterized protein</fullName>
    </submittedName>
</protein>
<comment type="caution">
    <text evidence="1">The sequence shown here is derived from an EMBL/GenBank/DDBJ whole genome shotgun (WGS) entry which is preliminary data.</text>
</comment>
<sequence>MDDGLSKEPGNFGDPCDWEVFFRRLRLQRQEVFERDAARPGRVGRAPALVPAPAAGAAGVVRANRVNLSKPKAEIKDLTLDGCEIRLPFVKVASTWEDAHAQVAMGKAAESELIAECLEQLGGETHLADAEEARLHMWRRVCGAEEMAADATTRACLAEADAAEARRSELAAQSGAREAAEARLEAVEWRAAAGRLSAEVGRLTEALGAQGSALQRALRQGRELRGQQHRADRAKLGLVRAVLDEQAQEFRSEAAGWRAEGWQQCERLSAAEAAECRAELEQSQRSAALCE</sequence>
<evidence type="ECO:0000313" key="2">
    <source>
        <dbReference type="Proteomes" id="UP001189429"/>
    </source>
</evidence>
<keyword evidence="2" id="KW-1185">Reference proteome</keyword>
<feature type="non-terminal residue" evidence="1">
    <location>
        <position position="291"/>
    </location>
</feature>
<evidence type="ECO:0000313" key="1">
    <source>
        <dbReference type="EMBL" id="CAK0887437.1"/>
    </source>
</evidence>
<dbReference type="Proteomes" id="UP001189429">
    <property type="component" value="Unassembled WGS sequence"/>
</dbReference>
<dbReference type="EMBL" id="CAUYUJ010018942">
    <property type="protein sequence ID" value="CAK0887437.1"/>
    <property type="molecule type" value="Genomic_DNA"/>
</dbReference>
<name>A0ABN9WLH6_9DINO</name>